<evidence type="ECO:0000313" key="2">
    <source>
        <dbReference type="WBParaSite" id="nRc.2.0.1.t44025-RA"/>
    </source>
</evidence>
<evidence type="ECO:0000313" key="1">
    <source>
        <dbReference type="Proteomes" id="UP000887565"/>
    </source>
</evidence>
<dbReference type="AlphaFoldDB" id="A0A915L0P0"/>
<accession>A0A915L0P0</accession>
<protein>
    <submittedName>
        <fullName evidence="2">Uncharacterized protein</fullName>
    </submittedName>
</protein>
<dbReference type="WBParaSite" id="nRc.2.0.1.t44025-RA">
    <property type="protein sequence ID" value="nRc.2.0.1.t44025-RA"/>
    <property type="gene ID" value="nRc.2.0.1.g44025"/>
</dbReference>
<reference evidence="2" key="1">
    <citation type="submission" date="2022-11" db="UniProtKB">
        <authorList>
            <consortium name="WormBaseParasite"/>
        </authorList>
    </citation>
    <scope>IDENTIFICATION</scope>
</reference>
<keyword evidence="1" id="KW-1185">Reference proteome</keyword>
<sequence length="94" mass="11216">MRYHWKKIVTLERGSQQLGERQLGEGKLGERQLGECDNWITLEKCDALEKITMQFKEKFEHQKTYFLLFLPCIVKKMLLHYVGRPDEIVEMRSA</sequence>
<dbReference type="Proteomes" id="UP000887565">
    <property type="component" value="Unplaced"/>
</dbReference>
<name>A0A915L0P0_ROMCU</name>
<organism evidence="1 2">
    <name type="scientific">Romanomermis culicivorax</name>
    <name type="common">Nematode worm</name>
    <dbReference type="NCBI Taxonomy" id="13658"/>
    <lineage>
        <taxon>Eukaryota</taxon>
        <taxon>Metazoa</taxon>
        <taxon>Ecdysozoa</taxon>
        <taxon>Nematoda</taxon>
        <taxon>Enoplea</taxon>
        <taxon>Dorylaimia</taxon>
        <taxon>Mermithida</taxon>
        <taxon>Mermithoidea</taxon>
        <taxon>Mermithidae</taxon>
        <taxon>Romanomermis</taxon>
    </lineage>
</organism>
<proteinExistence type="predicted"/>